<protein>
    <recommendedName>
        <fullName evidence="6">DUF1793-domain-containing protein</fullName>
    </recommendedName>
</protein>
<feature type="domain" description="Glutaminase A N-terminal" evidence="3">
    <location>
        <begin position="36"/>
        <end position="259"/>
    </location>
</feature>
<evidence type="ECO:0000259" key="3">
    <source>
        <dbReference type="Pfam" id="PF17168"/>
    </source>
</evidence>
<keyword evidence="1" id="KW-0472">Membrane</keyword>
<feature type="domain" description="Glutaminase A central" evidence="2">
    <location>
        <begin position="264"/>
        <end position="607"/>
    </location>
</feature>
<evidence type="ECO:0000313" key="5">
    <source>
        <dbReference type="Proteomes" id="UP001465976"/>
    </source>
</evidence>
<evidence type="ECO:0000313" key="4">
    <source>
        <dbReference type="EMBL" id="KAL0571960.1"/>
    </source>
</evidence>
<keyword evidence="5" id="KW-1185">Reference proteome</keyword>
<dbReference type="Pfam" id="PF16335">
    <property type="entry name" value="GtaA_6_Hairpin"/>
    <property type="match status" value="1"/>
</dbReference>
<comment type="caution">
    <text evidence="4">The sequence shown here is derived from an EMBL/GenBank/DDBJ whole genome shotgun (WGS) entry which is preliminary data.</text>
</comment>
<evidence type="ECO:0008006" key="6">
    <source>
        <dbReference type="Google" id="ProtNLM"/>
    </source>
</evidence>
<dbReference type="EMBL" id="JBAHYK010000691">
    <property type="protein sequence ID" value="KAL0571960.1"/>
    <property type="molecule type" value="Genomic_DNA"/>
</dbReference>
<dbReference type="PANTHER" id="PTHR31987">
    <property type="entry name" value="GLUTAMINASE A-RELATED"/>
    <property type="match status" value="1"/>
</dbReference>
<organism evidence="4 5">
    <name type="scientific">Marasmius crinis-equi</name>
    <dbReference type="NCBI Taxonomy" id="585013"/>
    <lineage>
        <taxon>Eukaryota</taxon>
        <taxon>Fungi</taxon>
        <taxon>Dikarya</taxon>
        <taxon>Basidiomycota</taxon>
        <taxon>Agaricomycotina</taxon>
        <taxon>Agaricomycetes</taxon>
        <taxon>Agaricomycetidae</taxon>
        <taxon>Agaricales</taxon>
        <taxon>Marasmiineae</taxon>
        <taxon>Marasmiaceae</taxon>
        <taxon>Marasmius</taxon>
    </lineage>
</organism>
<gene>
    <name evidence="4" type="ORF">V5O48_010000</name>
</gene>
<dbReference type="InterPro" id="IPR012341">
    <property type="entry name" value="6hp_glycosidase-like_sf"/>
</dbReference>
<accession>A0ABR3F9L2</accession>
<evidence type="ECO:0000259" key="2">
    <source>
        <dbReference type="Pfam" id="PF16335"/>
    </source>
</evidence>
<dbReference type="InterPro" id="IPR032514">
    <property type="entry name" value="GtaA_central"/>
</dbReference>
<keyword evidence="1" id="KW-1133">Transmembrane helix</keyword>
<dbReference type="Gene3D" id="1.50.10.10">
    <property type="match status" value="1"/>
</dbReference>
<reference evidence="4 5" key="1">
    <citation type="submission" date="2024-02" db="EMBL/GenBank/DDBJ databases">
        <title>A draft genome for the cacao thread blight pathogen Marasmius crinis-equi.</title>
        <authorList>
            <person name="Cohen S.P."/>
            <person name="Baruah I.K."/>
            <person name="Amoako-Attah I."/>
            <person name="Bukari Y."/>
            <person name="Meinhardt L.W."/>
            <person name="Bailey B.A."/>
        </authorList>
    </citation>
    <scope>NUCLEOTIDE SEQUENCE [LARGE SCALE GENOMIC DNA]</scope>
    <source>
        <strain evidence="4 5">GH-76</strain>
    </source>
</reference>
<feature type="transmembrane region" description="Helical" evidence="1">
    <location>
        <begin position="634"/>
        <end position="657"/>
    </location>
</feature>
<dbReference type="Pfam" id="PF17168">
    <property type="entry name" value="DUF5127"/>
    <property type="match status" value="1"/>
</dbReference>
<dbReference type="InterPro" id="IPR033433">
    <property type="entry name" value="GtaA_N"/>
</dbReference>
<sequence>MAWQGIVRVDEAAYTWLGANDNGTRASLLATEFTPTRTRFTISAGPVVLNVTFLSPIESLPFVYLAIDVIGIDGQSHDVQLYSDVSGEWVSGDRNLTMSWSTTVSDTTVYHQAARTISGPMMEINNVAEDAILYYGTPANPLLSWQTGEAIVLRVGFTSSGKLNNTQDNDFRAISDRWPVLAYAVDLGSITNSPSSTVFSLGLLRNPVITYSTREGQQDRSPYFKRRFKDGGDAADFFIRDYKNAIKRADALDQQIVNDASKISTNYADLVALSARQAMAGIDITIAKGNDNEWNMSDVKVFMKDTGISRRTSPIEKIFSAFPMLLYFNSSLGGLLLEPILELSGSSDFPPSDLGNTYPKASGNPSNGSMPIDGASTMLITALAHAQRSGDGTLIERHYDSFKVWARYLNSTTLHTRNQYSADWAKRDDMSNLAIKGIIGIAAMAKISQAMKRDKDFKAYSANAIDLYSQWVTLATSEGHISSVYRNARSFPLMYNLYADVLLQTHVVNRSLYASQTSFYDSLIVVALPFGIPYDSMDSTPVANAPWNIFTAATVTQNTTRDSLIGMVHNRSMFDEVSGNFPIEYLPDDGQMWNGSASPGQGAMFHRLPIRDIVVPDDSSSASARPRSKMSGTIIGVIVGGTIVGAAFLALIFWYWCRRLRSSKYSSVKVQPYPLRFPIREKPSQDQKLNLPKMPITPDSGKSHHSSNVVQAGVSIGDNITELRAEIDSLRDALQSFQVVTTGAPPEYTL</sequence>
<dbReference type="InterPro" id="IPR052743">
    <property type="entry name" value="Glutaminase_GtaA"/>
</dbReference>
<evidence type="ECO:0000256" key="1">
    <source>
        <dbReference type="SAM" id="Phobius"/>
    </source>
</evidence>
<dbReference type="Proteomes" id="UP001465976">
    <property type="component" value="Unassembled WGS sequence"/>
</dbReference>
<name>A0ABR3F9L2_9AGAR</name>
<dbReference type="PANTHER" id="PTHR31987:SF1">
    <property type="entry name" value="GLUTAMINASE A"/>
    <property type="match status" value="1"/>
</dbReference>
<proteinExistence type="predicted"/>
<keyword evidence="1" id="KW-0812">Transmembrane</keyword>